<organism evidence="8">
    <name type="scientific">Muribaculaceae bacterium Z82</name>
    <dbReference type="NCBI Taxonomy" id="2304548"/>
    <lineage>
        <taxon>Bacteria</taxon>
        <taxon>Pseudomonadati</taxon>
        <taxon>Bacteroidota</taxon>
        <taxon>Bacteroidia</taxon>
        <taxon>Bacteroidales</taxon>
        <taxon>Muribaculaceae</taxon>
    </lineage>
</organism>
<feature type="compositionally biased region" description="Polar residues" evidence="5">
    <location>
        <begin position="361"/>
        <end position="371"/>
    </location>
</feature>
<dbReference type="Gene3D" id="1.10.510.10">
    <property type="entry name" value="Transferase(Phosphotransferase) domain 1"/>
    <property type="match status" value="1"/>
</dbReference>
<keyword evidence="2" id="KW-0547">Nucleotide-binding</keyword>
<feature type="compositionally biased region" description="Basic and acidic residues" evidence="5">
    <location>
        <begin position="262"/>
        <end position="271"/>
    </location>
</feature>
<feature type="compositionally biased region" description="Polar residues" evidence="5">
    <location>
        <begin position="380"/>
        <end position="391"/>
    </location>
</feature>
<keyword evidence="6" id="KW-0472">Membrane</keyword>
<name>A0A7C9JPF9_9BACT</name>
<evidence type="ECO:0000256" key="3">
    <source>
        <dbReference type="ARBA" id="ARBA00022777"/>
    </source>
</evidence>
<dbReference type="GO" id="GO:0005524">
    <property type="term" value="F:ATP binding"/>
    <property type="evidence" value="ECO:0007669"/>
    <property type="project" value="UniProtKB-KW"/>
</dbReference>
<dbReference type="InterPro" id="IPR011009">
    <property type="entry name" value="Kinase-like_dom_sf"/>
</dbReference>
<keyword evidence="1" id="KW-0808">Transferase</keyword>
<keyword evidence="8" id="KW-0723">Serine/threonine-protein kinase</keyword>
<dbReference type="PANTHER" id="PTHR43289:SF6">
    <property type="entry name" value="SERINE_THREONINE-PROTEIN KINASE NEKL-3"/>
    <property type="match status" value="1"/>
</dbReference>
<comment type="caution">
    <text evidence="8">The sequence shown here is derived from an EMBL/GenBank/DDBJ whole genome shotgun (WGS) entry which is preliminary data.</text>
</comment>
<dbReference type="EMBL" id="QWKH01000115">
    <property type="protein sequence ID" value="NBI35398.1"/>
    <property type="molecule type" value="Genomic_DNA"/>
</dbReference>
<dbReference type="SMART" id="SM00220">
    <property type="entry name" value="S_TKc"/>
    <property type="match status" value="1"/>
</dbReference>
<dbReference type="InterPro" id="IPR000719">
    <property type="entry name" value="Prot_kinase_dom"/>
</dbReference>
<dbReference type="PROSITE" id="PS50011">
    <property type="entry name" value="PROTEIN_KINASE_DOM"/>
    <property type="match status" value="1"/>
</dbReference>
<dbReference type="GO" id="GO:0004674">
    <property type="term" value="F:protein serine/threonine kinase activity"/>
    <property type="evidence" value="ECO:0007669"/>
    <property type="project" value="UniProtKB-KW"/>
</dbReference>
<feature type="domain" description="Protein kinase" evidence="7">
    <location>
        <begin position="5"/>
        <end position="259"/>
    </location>
</feature>
<accession>A0A7C9JPF9</accession>
<evidence type="ECO:0000256" key="4">
    <source>
        <dbReference type="ARBA" id="ARBA00022840"/>
    </source>
</evidence>
<dbReference type="PANTHER" id="PTHR43289">
    <property type="entry name" value="MITOGEN-ACTIVATED PROTEIN KINASE KINASE KINASE 20-RELATED"/>
    <property type="match status" value="1"/>
</dbReference>
<evidence type="ECO:0000256" key="2">
    <source>
        <dbReference type="ARBA" id="ARBA00022741"/>
    </source>
</evidence>
<proteinExistence type="predicted"/>
<evidence type="ECO:0000256" key="5">
    <source>
        <dbReference type="SAM" id="MobiDB-lite"/>
    </source>
</evidence>
<feature type="region of interest" description="Disordered" evidence="5">
    <location>
        <begin position="350"/>
        <end position="391"/>
    </location>
</feature>
<evidence type="ECO:0000256" key="1">
    <source>
        <dbReference type="ARBA" id="ARBA00022679"/>
    </source>
</evidence>
<protein>
    <submittedName>
        <fullName evidence="8">Serine/threonine protein kinase</fullName>
    </submittedName>
</protein>
<keyword evidence="3 8" id="KW-0418">Kinase</keyword>
<gene>
    <name evidence="8" type="ORF">D1639_10255</name>
</gene>
<evidence type="ECO:0000256" key="6">
    <source>
        <dbReference type="SAM" id="Phobius"/>
    </source>
</evidence>
<dbReference type="CDD" id="cd14014">
    <property type="entry name" value="STKc_PknB_like"/>
    <property type="match status" value="1"/>
</dbReference>
<dbReference type="AlphaFoldDB" id="A0A7C9JPF9"/>
<feature type="region of interest" description="Disordered" evidence="5">
    <location>
        <begin position="262"/>
        <end position="304"/>
    </location>
</feature>
<evidence type="ECO:0000259" key="7">
    <source>
        <dbReference type="PROSITE" id="PS50011"/>
    </source>
</evidence>
<evidence type="ECO:0000313" key="8">
    <source>
        <dbReference type="EMBL" id="NBI35398.1"/>
    </source>
</evidence>
<keyword evidence="6" id="KW-0812">Transmembrane</keyword>
<keyword evidence="6" id="KW-1133">Transmembrane helix</keyword>
<dbReference type="SUPFAM" id="SSF56112">
    <property type="entry name" value="Protein kinase-like (PK-like)"/>
    <property type="match status" value="1"/>
</dbReference>
<feature type="transmembrane region" description="Helical" evidence="6">
    <location>
        <begin position="309"/>
        <end position="329"/>
    </location>
</feature>
<sequence>MSMGPREGRTLHAMSIDDAYEVQRVLASGPGGTTEVVSIDGLGPYLRKKIPLSLVDRRVWAVLAECTNPRLPHVVASYETPDEFAVVCDFVPGDTVSEVVDSEGRLSISRATGIALEVCEAIEDLHRHGIAHCDISPRNVLLAADGAHLIDLGIARLVGTEPSSERPNLGTHGFAAPEQYGFAPCDERTDVYSTARFLGFMLTGLEPGDAYQAALSNETVVPASLRAIIDRGSAFEPSARYQTMEEFTCALSSEARKVLPPESLRTRDFSHRSTAASQAVRTESAEDRPVSHAADTSDAVPGRRRERRVAAACAIAGAAVLLIAVGLLFRAPLLEAIGAGTMFHNTDVADPAEERSPFNPDVQSPNEQTGATHAEPPSDEQPSASPSGNKATFPSEDLVVVENAWYPSGDYFQYVFALRNENETLSVDYPAVSIVGRDAEGNVVSSDQAVLPVLNPGETMYFTSIAGTGAVAPRTVEFLPVAPEEHQIRPAQSESSVFRVTDVSASTTSTGGTAFTGEVVCEKDGEAAGGVYGIHVVVVLRDAAGSLVGAVDAFEDRPKPGNAVAFEALDEKVPDYASIEAYAYAW</sequence>
<keyword evidence="4" id="KW-0067">ATP-binding</keyword>
<feature type="compositionally biased region" description="Polar residues" evidence="5">
    <location>
        <begin position="272"/>
        <end position="281"/>
    </location>
</feature>
<reference evidence="8" key="1">
    <citation type="submission" date="2018-08" db="EMBL/GenBank/DDBJ databases">
        <title>Murine metabolic-syndrome-specific gut microbial biobank.</title>
        <authorList>
            <person name="Liu C."/>
        </authorList>
    </citation>
    <scope>NUCLEOTIDE SEQUENCE [LARGE SCALE GENOMIC DNA]</scope>
    <source>
        <strain evidence="8">Z82</strain>
    </source>
</reference>
<dbReference type="Pfam" id="PF00069">
    <property type="entry name" value="Pkinase"/>
    <property type="match status" value="1"/>
</dbReference>